<organism evidence="1 2">
    <name type="scientific">Corynebacterium diphtheriae</name>
    <dbReference type="NCBI Taxonomy" id="1717"/>
    <lineage>
        <taxon>Bacteria</taxon>
        <taxon>Bacillati</taxon>
        <taxon>Actinomycetota</taxon>
        <taxon>Actinomycetes</taxon>
        <taxon>Mycobacteriales</taxon>
        <taxon>Corynebacteriaceae</taxon>
        <taxon>Corynebacterium</taxon>
    </lineage>
</organism>
<dbReference type="Proteomes" id="UP000480222">
    <property type="component" value="Unassembled WGS sequence"/>
</dbReference>
<protein>
    <submittedName>
        <fullName evidence="1">Uncharacterized protein</fullName>
    </submittedName>
</protein>
<dbReference type="KEGG" id="cdi:DIP0219"/>
<sequence>MANTDIQIAVTRALESQSWWLRRKDSLTSGAGLVLHFANLIVALLGDANPWVNVVVALVIGVAQLIIHAGTKGAITPSMVARIDNAAPTPPVFDLDQARDQLAAPSE</sequence>
<evidence type="ECO:0000313" key="1">
    <source>
        <dbReference type="EMBL" id="CAB0582432.1"/>
    </source>
</evidence>
<dbReference type="AlphaFoldDB" id="A0A811FYH2"/>
<evidence type="ECO:0000313" key="2">
    <source>
        <dbReference type="Proteomes" id="UP000480222"/>
    </source>
</evidence>
<gene>
    <name evidence="1" type="ORF">CIP107547_00321</name>
</gene>
<reference evidence="1 2" key="1">
    <citation type="submission" date="2020-02" db="EMBL/GenBank/DDBJ databases">
        <authorList>
            <person name="Brisse S."/>
        </authorList>
    </citation>
    <scope>NUCLEOTIDE SEQUENCE [LARGE SCALE GENOMIC DNA]</scope>
    <source>
        <strain evidence="1">CIP107547</strain>
    </source>
</reference>
<dbReference type="RefSeq" id="WP_010934120.1">
    <property type="nucleotide sequence ID" value="NZ_CP020410.2"/>
</dbReference>
<proteinExistence type="predicted"/>
<dbReference type="OrthoDB" id="4428042at2"/>
<name>A0A811FYH2_CORDP</name>
<accession>A0A811FYH2</accession>
<dbReference type="EMBL" id="CADDAV010000001">
    <property type="protein sequence ID" value="CAB0582432.1"/>
    <property type="molecule type" value="Genomic_DNA"/>
</dbReference>
<comment type="caution">
    <text evidence="1">The sequence shown here is derived from an EMBL/GenBank/DDBJ whole genome shotgun (WGS) entry which is preliminary data.</text>
</comment>